<accession>A0ACC3B8J8</accession>
<keyword evidence="2" id="KW-1185">Reference proteome</keyword>
<organism evidence="1 2">
    <name type="scientific">Aspergillus melleus</name>
    <dbReference type="NCBI Taxonomy" id="138277"/>
    <lineage>
        <taxon>Eukaryota</taxon>
        <taxon>Fungi</taxon>
        <taxon>Dikarya</taxon>
        <taxon>Ascomycota</taxon>
        <taxon>Pezizomycotina</taxon>
        <taxon>Eurotiomycetes</taxon>
        <taxon>Eurotiomycetidae</taxon>
        <taxon>Eurotiales</taxon>
        <taxon>Aspergillaceae</taxon>
        <taxon>Aspergillus</taxon>
        <taxon>Aspergillus subgen. Circumdati</taxon>
    </lineage>
</organism>
<name>A0ACC3B8J8_9EURO</name>
<comment type="caution">
    <text evidence="1">The sequence shown here is derived from an EMBL/GenBank/DDBJ whole genome shotgun (WGS) entry which is preliminary data.</text>
</comment>
<gene>
    <name evidence="1" type="ORF">N8T08_002546</name>
</gene>
<dbReference type="EMBL" id="JAOPJF010000015">
    <property type="protein sequence ID" value="KAK1146785.1"/>
    <property type="molecule type" value="Genomic_DNA"/>
</dbReference>
<evidence type="ECO:0000313" key="1">
    <source>
        <dbReference type="EMBL" id="KAK1146785.1"/>
    </source>
</evidence>
<proteinExistence type="predicted"/>
<evidence type="ECO:0000313" key="2">
    <source>
        <dbReference type="Proteomes" id="UP001177260"/>
    </source>
</evidence>
<reference evidence="1 2" key="1">
    <citation type="journal article" date="2023" name="ACS Omega">
        <title>Identification of the Neoaspergillic Acid Biosynthesis Gene Cluster by Establishing an In Vitro CRISPR-Ribonucleoprotein Genetic System in Aspergillus melleus.</title>
        <authorList>
            <person name="Yuan B."/>
            <person name="Grau M.F."/>
            <person name="Murata R.M."/>
            <person name="Torok T."/>
            <person name="Venkateswaran K."/>
            <person name="Stajich J.E."/>
            <person name="Wang C.C.C."/>
        </authorList>
    </citation>
    <scope>NUCLEOTIDE SEQUENCE [LARGE SCALE GENOMIC DNA]</scope>
    <source>
        <strain evidence="1 2">IMV 1140</strain>
    </source>
</reference>
<sequence>MAASTSQLRRRQNVSRACIRCQQKKIKCFGGIPCQRCLESNTPCVVDEDSDERRKILLKRRLSYLEKDRELLIQLVDTLRDEDRLHISDTMNLIRSDASIDDLRSFVTDQVEPQDLKESSSSVVKPEGDVEDAPFPTPSARQHLLNIQRLTDIPVHRVPARPWTSVTDDNDFVSHLVSLYFSWEHQTVNWIDQDLFLEAMRSGKLESEFCSPLLVNSILSVACWFSNWPEAMATQGDPTSKGLHFYHEASDLLVLQEGRVSLNSVQCLGALYTSSCMMGKDRLGWKFLVEIGDSTRQIIAKRTHLIEKTERRQETIRALDTAVLGLFNLTSTATLVLQQPPVMKQPHLDPFLPDHNHDDAWIPYPLVADPLNGQKHCVLQASFELQSIISGIATYFFGEHKSSRYCDVETMVDSFYKDLRHWSLHIPECISLGCDSTPGVMDMHMKYHAATATIFGFIKHLPDPATPVISIDHARYLRHSAAQQIRDILSSHRSRWSTNWMPLNYAQYASLALFILLEGLDDEKSAEAFVDLCIILSALSRRWLLAKGMLRLLQLTAQLKGIALPPQTRGLFHEFSSKTWKLHDRKRLSSLYPNVAITVLGEKNLGEAELDLFLARWDDLDLSDDMEDGEECK</sequence>
<protein>
    <submittedName>
        <fullName evidence="1">Uncharacterized protein</fullName>
    </submittedName>
</protein>
<dbReference type="Proteomes" id="UP001177260">
    <property type="component" value="Unassembled WGS sequence"/>
</dbReference>